<comment type="similarity">
    <text evidence="2 14">Belongs to the major facilitator superfamily. Sugar transporter (TC 2.A.1.1) family.</text>
</comment>
<dbReference type="InterPro" id="IPR036259">
    <property type="entry name" value="MFS_trans_sf"/>
</dbReference>
<comment type="subcellular location">
    <subcellularLocation>
        <location evidence="1">Membrane</location>
        <topology evidence="1">Multi-pass membrane protein</topology>
    </subcellularLocation>
</comment>
<evidence type="ECO:0000256" key="8">
    <source>
        <dbReference type="ARBA" id="ARBA00044648"/>
    </source>
</evidence>
<dbReference type="Gene3D" id="1.20.1250.20">
    <property type="entry name" value="MFS general substrate transporter like domains"/>
    <property type="match status" value="1"/>
</dbReference>
<dbReference type="InterPro" id="IPR005829">
    <property type="entry name" value="Sugar_transporter_CS"/>
</dbReference>
<feature type="coiled-coil region" evidence="15">
    <location>
        <begin position="216"/>
        <end position="243"/>
    </location>
</feature>
<feature type="transmembrane region" description="Helical" evidence="16">
    <location>
        <begin position="115"/>
        <end position="136"/>
    </location>
</feature>
<evidence type="ECO:0000256" key="3">
    <source>
        <dbReference type="ARBA" id="ARBA00011738"/>
    </source>
</evidence>
<evidence type="ECO:0000313" key="19">
    <source>
        <dbReference type="Proteomes" id="UP000649617"/>
    </source>
</evidence>
<comment type="subunit">
    <text evidence="3">Homodimer.</text>
</comment>
<evidence type="ECO:0000256" key="5">
    <source>
        <dbReference type="ARBA" id="ARBA00022989"/>
    </source>
</evidence>
<evidence type="ECO:0000256" key="14">
    <source>
        <dbReference type="RuleBase" id="RU003346"/>
    </source>
</evidence>
<dbReference type="GO" id="GO:0016020">
    <property type="term" value="C:membrane"/>
    <property type="evidence" value="ECO:0007669"/>
    <property type="project" value="UniProtKB-SubCell"/>
</dbReference>
<keyword evidence="6 16" id="KW-0472">Membrane</keyword>
<evidence type="ECO:0000256" key="15">
    <source>
        <dbReference type="SAM" id="Coils"/>
    </source>
</evidence>
<protein>
    <recommendedName>
        <fullName evidence="13">Hexose transporter 1</fullName>
    </recommendedName>
</protein>
<comment type="catalytic activity">
    <reaction evidence="12">
        <text>D-fructose(out) = D-fructose(in)</text>
        <dbReference type="Rhea" id="RHEA:60372"/>
        <dbReference type="ChEBI" id="CHEBI:37721"/>
    </reaction>
    <physiologicalReaction direction="left-to-right" evidence="12">
        <dbReference type="Rhea" id="RHEA:60373"/>
    </physiologicalReaction>
</comment>
<dbReference type="AlphaFoldDB" id="A0A812TY80"/>
<organism evidence="18 19">
    <name type="scientific">Symbiodinium pilosum</name>
    <name type="common">Dinoflagellate</name>
    <dbReference type="NCBI Taxonomy" id="2952"/>
    <lineage>
        <taxon>Eukaryota</taxon>
        <taxon>Sar</taxon>
        <taxon>Alveolata</taxon>
        <taxon>Dinophyceae</taxon>
        <taxon>Suessiales</taxon>
        <taxon>Symbiodiniaceae</taxon>
        <taxon>Symbiodinium</taxon>
    </lineage>
</organism>
<dbReference type="InterPro" id="IPR050360">
    <property type="entry name" value="MFS_Sugar_Transporters"/>
</dbReference>
<gene>
    <name evidence="18" type="primary">ecdD</name>
    <name evidence="18" type="ORF">SPIL2461_LOCUS14753</name>
</gene>
<comment type="catalytic activity">
    <reaction evidence="8">
        <text>D-glucose(out) = D-glucose(in)</text>
        <dbReference type="Rhea" id="RHEA:60376"/>
        <dbReference type="ChEBI" id="CHEBI:4167"/>
    </reaction>
    <physiologicalReaction direction="left-to-right" evidence="8">
        <dbReference type="Rhea" id="RHEA:60377"/>
    </physiologicalReaction>
</comment>
<evidence type="ECO:0000256" key="7">
    <source>
        <dbReference type="ARBA" id="ARBA00044637"/>
    </source>
</evidence>
<dbReference type="PROSITE" id="PS00217">
    <property type="entry name" value="SUGAR_TRANSPORT_2"/>
    <property type="match status" value="1"/>
</dbReference>
<feature type="domain" description="Major facilitator superfamily (MFS) profile" evidence="17">
    <location>
        <begin position="10"/>
        <end position="422"/>
    </location>
</feature>
<feature type="transmembrane region" description="Helical" evidence="16">
    <location>
        <begin position="178"/>
        <end position="199"/>
    </location>
</feature>
<accession>A0A812TY80</accession>
<evidence type="ECO:0000313" key="18">
    <source>
        <dbReference type="EMBL" id="CAE7554604.1"/>
    </source>
</evidence>
<evidence type="ECO:0000259" key="17">
    <source>
        <dbReference type="PROSITE" id="PS50850"/>
    </source>
</evidence>
<dbReference type="PANTHER" id="PTHR48022">
    <property type="entry name" value="PLASTIDIC GLUCOSE TRANSPORTER 4"/>
    <property type="match status" value="1"/>
</dbReference>
<comment type="catalytic activity">
    <reaction evidence="7">
        <text>D-galactose(in) = D-galactose(out)</text>
        <dbReference type="Rhea" id="RHEA:34915"/>
        <dbReference type="ChEBI" id="CHEBI:4139"/>
    </reaction>
    <physiologicalReaction direction="right-to-left" evidence="7">
        <dbReference type="Rhea" id="RHEA:34917"/>
    </physiologicalReaction>
</comment>
<feature type="transmembrane region" description="Helical" evidence="16">
    <location>
        <begin position="58"/>
        <end position="78"/>
    </location>
</feature>
<comment type="catalytic activity">
    <reaction evidence="9">
        <text>D-xylose(out) = D-xylose(in)</text>
        <dbReference type="Rhea" id="RHEA:78427"/>
        <dbReference type="ChEBI" id="CHEBI:53455"/>
    </reaction>
    <physiologicalReaction direction="left-to-right" evidence="9">
        <dbReference type="Rhea" id="RHEA:78428"/>
    </physiologicalReaction>
</comment>
<evidence type="ECO:0000256" key="12">
    <source>
        <dbReference type="ARBA" id="ARBA00044710"/>
    </source>
</evidence>
<keyword evidence="5 16" id="KW-1133">Transmembrane helix</keyword>
<evidence type="ECO:0000256" key="6">
    <source>
        <dbReference type="ARBA" id="ARBA00023136"/>
    </source>
</evidence>
<dbReference type="PANTHER" id="PTHR48022:SF2">
    <property type="entry name" value="PLASTIDIC GLUCOSE TRANSPORTER 4"/>
    <property type="match status" value="1"/>
</dbReference>
<dbReference type="InterPro" id="IPR005828">
    <property type="entry name" value="MFS_sugar_transport-like"/>
</dbReference>
<keyword evidence="14" id="KW-0813">Transport</keyword>
<dbReference type="GO" id="GO:0005351">
    <property type="term" value="F:carbohydrate:proton symporter activity"/>
    <property type="evidence" value="ECO:0007669"/>
    <property type="project" value="TreeGrafter"/>
</dbReference>
<evidence type="ECO:0000256" key="2">
    <source>
        <dbReference type="ARBA" id="ARBA00010992"/>
    </source>
</evidence>
<keyword evidence="15" id="KW-0175">Coiled coil</keyword>
<evidence type="ECO:0000256" key="1">
    <source>
        <dbReference type="ARBA" id="ARBA00004141"/>
    </source>
</evidence>
<feature type="transmembrane region" description="Helical" evidence="16">
    <location>
        <begin position="324"/>
        <end position="343"/>
    </location>
</feature>
<evidence type="ECO:0000256" key="9">
    <source>
        <dbReference type="ARBA" id="ARBA00044656"/>
    </source>
</evidence>
<comment type="catalytic activity">
    <reaction evidence="11">
        <text>D-glucosamine(out) = D-glucosamine(in)</text>
        <dbReference type="Rhea" id="RHEA:78423"/>
        <dbReference type="ChEBI" id="CHEBI:58723"/>
    </reaction>
    <physiologicalReaction direction="left-to-right" evidence="11">
        <dbReference type="Rhea" id="RHEA:78424"/>
    </physiologicalReaction>
</comment>
<reference evidence="18" key="1">
    <citation type="submission" date="2021-02" db="EMBL/GenBank/DDBJ databases">
        <authorList>
            <person name="Dougan E. K."/>
            <person name="Rhodes N."/>
            <person name="Thang M."/>
            <person name="Chan C."/>
        </authorList>
    </citation>
    <scope>NUCLEOTIDE SEQUENCE</scope>
</reference>
<evidence type="ECO:0000256" key="13">
    <source>
        <dbReference type="ARBA" id="ARBA00044780"/>
    </source>
</evidence>
<dbReference type="Pfam" id="PF00083">
    <property type="entry name" value="Sugar_tr"/>
    <property type="match status" value="1"/>
</dbReference>
<comment type="caution">
    <text evidence="18">The sequence shown here is derived from an EMBL/GenBank/DDBJ whole genome shotgun (WGS) entry which is preliminary data.</text>
</comment>
<evidence type="ECO:0000256" key="4">
    <source>
        <dbReference type="ARBA" id="ARBA00022692"/>
    </source>
</evidence>
<feature type="transmembrane region" description="Helical" evidence="16">
    <location>
        <begin position="90"/>
        <end position="109"/>
    </location>
</feature>
<feature type="transmembrane region" description="Helical" evidence="16">
    <location>
        <begin position="261"/>
        <end position="284"/>
    </location>
</feature>
<feature type="transmembrane region" description="Helical" evidence="16">
    <location>
        <begin position="148"/>
        <end position="172"/>
    </location>
</feature>
<dbReference type="Proteomes" id="UP000649617">
    <property type="component" value="Unassembled WGS sequence"/>
</dbReference>
<proteinExistence type="inferred from homology"/>
<dbReference type="PROSITE" id="PS50850">
    <property type="entry name" value="MFS"/>
    <property type="match status" value="1"/>
</dbReference>
<dbReference type="OrthoDB" id="6612291at2759"/>
<dbReference type="NCBIfam" id="TIGR00879">
    <property type="entry name" value="SP"/>
    <property type="match status" value="1"/>
</dbReference>
<feature type="transmembrane region" description="Helical" evidence="16">
    <location>
        <begin position="363"/>
        <end position="386"/>
    </location>
</feature>
<dbReference type="InterPro" id="IPR020846">
    <property type="entry name" value="MFS_dom"/>
</dbReference>
<dbReference type="SUPFAM" id="SSF103473">
    <property type="entry name" value="MFS general substrate transporter"/>
    <property type="match status" value="1"/>
</dbReference>
<feature type="transmembrane region" description="Helical" evidence="16">
    <location>
        <begin position="296"/>
        <end position="317"/>
    </location>
</feature>
<dbReference type="InterPro" id="IPR003663">
    <property type="entry name" value="Sugar/inositol_transpt"/>
</dbReference>
<keyword evidence="19" id="KW-1185">Reference proteome</keyword>
<evidence type="ECO:0000256" key="16">
    <source>
        <dbReference type="SAM" id="Phobius"/>
    </source>
</evidence>
<dbReference type="EMBL" id="CAJNIZ010034669">
    <property type="protein sequence ID" value="CAE7554604.1"/>
    <property type="molecule type" value="Genomic_DNA"/>
</dbReference>
<sequence length="422" mass="46518">MNPRIRASAVAILSAFGALLFGLDIGYIAPILECASFKRDVAHLADWHSHRSKIDDYTAGFIVGVFSLGCVVSSLPPLSAYCLDTWGRRSSIIIGSGVFLLGSCLQVMANSIPMMLWGRFVSGLSIGLLSTVVSLYQSELAPSTMRGCLTSIYQLMITAGILLAAIIDHYLVHRDDGWRWAISIQMVPALVLLFSMPFMPRSPRWLVQQDRCDEALEALRLVRDDAEAEAELAEIKLSYAEAKALGEPKWSELLHGRPRQLLLIGVTLQILQQMVGMNAFMYFGPRIFADIGFSPTLFQTCSNLVNFLATFPALLLADVCGRRSLLWWSALGMTVACISIASIGSGVMARFTTDLSSDVGRYLVVSMVFFFIINFAYGWGPIVWVYNSEIFPLRYRSQCIATAACSNWVGNYAIAQCTPVLL</sequence>
<evidence type="ECO:0000256" key="11">
    <source>
        <dbReference type="ARBA" id="ARBA00044668"/>
    </source>
</evidence>
<keyword evidence="4 16" id="KW-0812">Transmembrane</keyword>
<evidence type="ECO:0000256" key="10">
    <source>
        <dbReference type="ARBA" id="ARBA00044662"/>
    </source>
</evidence>
<name>A0A812TY80_SYMPI</name>
<dbReference type="PRINTS" id="PR00171">
    <property type="entry name" value="SUGRTRNSPORT"/>
</dbReference>
<comment type="catalytic activity">
    <reaction evidence="10">
        <text>D-mannose(out) = D-mannose(in)</text>
        <dbReference type="Rhea" id="RHEA:78391"/>
        <dbReference type="ChEBI" id="CHEBI:4208"/>
    </reaction>
    <physiologicalReaction direction="left-to-right" evidence="10">
        <dbReference type="Rhea" id="RHEA:78392"/>
    </physiologicalReaction>
</comment>